<proteinExistence type="predicted"/>
<sequence length="37" mass="3878">GIAPWARREGPSMAQRGYPGIHAGVPTTQCLRSASVV</sequence>
<accession>A0A7Y5Z988</accession>
<comment type="caution">
    <text evidence="2">The sequence shown here is derived from an EMBL/GenBank/DDBJ whole genome shotgun (WGS) entry which is preliminary data.</text>
</comment>
<dbReference type="EMBL" id="JABFMR010000026">
    <property type="protein sequence ID" value="NUT89176.1"/>
    <property type="molecule type" value="Genomic_DNA"/>
</dbReference>
<feature type="non-terminal residue" evidence="2">
    <location>
        <position position="1"/>
    </location>
</feature>
<organism evidence="2 3">
    <name type="scientific">Pseudomonas corrugata</name>
    <dbReference type="NCBI Taxonomy" id="47879"/>
    <lineage>
        <taxon>Bacteria</taxon>
        <taxon>Pseudomonadati</taxon>
        <taxon>Pseudomonadota</taxon>
        <taxon>Gammaproteobacteria</taxon>
        <taxon>Pseudomonadales</taxon>
        <taxon>Pseudomonadaceae</taxon>
        <taxon>Pseudomonas</taxon>
    </lineage>
</organism>
<name>A0A7Y5Z988_9PSED</name>
<dbReference type="Proteomes" id="UP000536720">
    <property type="component" value="Unassembled WGS sequence"/>
</dbReference>
<protein>
    <submittedName>
        <fullName evidence="2">Nucleoid-structuring protein H-NS</fullName>
    </submittedName>
</protein>
<evidence type="ECO:0000313" key="3">
    <source>
        <dbReference type="Proteomes" id="UP000536720"/>
    </source>
</evidence>
<evidence type="ECO:0000256" key="1">
    <source>
        <dbReference type="SAM" id="MobiDB-lite"/>
    </source>
</evidence>
<feature type="region of interest" description="Disordered" evidence="1">
    <location>
        <begin position="1"/>
        <end position="24"/>
    </location>
</feature>
<gene>
    <name evidence="2" type="ORF">HNO91_22325</name>
</gene>
<reference evidence="2 3" key="1">
    <citation type="journal article" date="2020" name="Front. Plant Sci.">
        <title>Isolation of Rhizosphere Bacteria That Improve Quality and Water Stress Tolerance in Greenhouse Ornamentals.</title>
        <authorList>
            <person name="Nordstedt N.P."/>
            <person name="Jones M.L."/>
        </authorList>
    </citation>
    <scope>NUCLEOTIDE SEQUENCE [LARGE SCALE GENOMIC DNA]</scope>
    <source>
        <strain evidence="2 3">C7D2</strain>
    </source>
</reference>
<dbReference type="AlphaFoldDB" id="A0A7Y5Z988"/>
<feature type="compositionally biased region" description="Basic and acidic residues" evidence="1">
    <location>
        <begin position="1"/>
        <end position="10"/>
    </location>
</feature>
<evidence type="ECO:0000313" key="2">
    <source>
        <dbReference type="EMBL" id="NUT89176.1"/>
    </source>
</evidence>